<dbReference type="Gene3D" id="3.40.50.150">
    <property type="entry name" value="Vaccinia Virus protein VP39"/>
    <property type="match status" value="1"/>
</dbReference>
<dbReference type="EC" id="2.1.1.-" evidence="2"/>
<dbReference type="CDD" id="cd02440">
    <property type="entry name" value="AdoMet_MTases"/>
    <property type="match status" value="1"/>
</dbReference>
<dbReference type="InterPro" id="IPR041698">
    <property type="entry name" value="Methyltransf_25"/>
</dbReference>
<reference evidence="3" key="1">
    <citation type="journal article" date="2019" name="Int. J. Syst. Evol. Microbiol.">
        <title>The Global Catalogue of Microorganisms (GCM) 10K type strain sequencing project: providing services to taxonomists for standard genome sequencing and annotation.</title>
        <authorList>
            <consortium name="The Broad Institute Genomics Platform"/>
            <consortium name="The Broad Institute Genome Sequencing Center for Infectious Disease"/>
            <person name="Wu L."/>
            <person name="Ma J."/>
        </authorList>
    </citation>
    <scope>NUCLEOTIDE SEQUENCE [LARGE SCALE GENOMIC DNA]</scope>
    <source>
        <strain evidence="3">KLKA75</strain>
    </source>
</reference>
<dbReference type="PANTHER" id="PTHR43591:SF24">
    <property type="entry name" value="2-METHOXY-6-POLYPRENYL-1,4-BENZOQUINOL METHYLASE, MITOCHONDRIAL"/>
    <property type="match status" value="1"/>
</dbReference>
<dbReference type="Proteomes" id="UP001595872">
    <property type="component" value="Unassembled WGS sequence"/>
</dbReference>
<dbReference type="EMBL" id="JBHSIT010000016">
    <property type="protein sequence ID" value="MFC4913310.1"/>
    <property type="molecule type" value="Genomic_DNA"/>
</dbReference>
<evidence type="ECO:0000313" key="3">
    <source>
        <dbReference type="Proteomes" id="UP001595872"/>
    </source>
</evidence>
<evidence type="ECO:0000259" key="1">
    <source>
        <dbReference type="Pfam" id="PF13649"/>
    </source>
</evidence>
<accession>A0ABV9U9R1</accession>
<evidence type="ECO:0000313" key="2">
    <source>
        <dbReference type="EMBL" id="MFC4913310.1"/>
    </source>
</evidence>
<keyword evidence="2" id="KW-0808">Transferase</keyword>
<dbReference type="InterPro" id="IPR029063">
    <property type="entry name" value="SAM-dependent_MTases_sf"/>
</dbReference>
<dbReference type="SUPFAM" id="SSF53335">
    <property type="entry name" value="S-adenosyl-L-methionine-dependent methyltransferases"/>
    <property type="match status" value="1"/>
</dbReference>
<dbReference type="RefSeq" id="WP_378264109.1">
    <property type="nucleotide sequence ID" value="NZ_JBHSIT010000016.1"/>
</dbReference>
<organism evidence="2 3">
    <name type="scientific">Actinomadura gamaensis</name>
    <dbReference type="NCBI Taxonomy" id="1763541"/>
    <lineage>
        <taxon>Bacteria</taxon>
        <taxon>Bacillati</taxon>
        <taxon>Actinomycetota</taxon>
        <taxon>Actinomycetes</taxon>
        <taxon>Streptosporangiales</taxon>
        <taxon>Thermomonosporaceae</taxon>
        <taxon>Actinomadura</taxon>
    </lineage>
</organism>
<comment type="caution">
    <text evidence="2">The sequence shown here is derived from an EMBL/GenBank/DDBJ whole genome shotgun (WGS) entry which is preliminary data.</text>
</comment>
<dbReference type="Pfam" id="PF13649">
    <property type="entry name" value="Methyltransf_25"/>
    <property type="match status" value="1"/>
</dbReference>
<proteinExistence type="predicted"/>
<dbReference type="PANTHER" id="PTHR43591">
    <property type="entry name" value="METHYLTRANSFERASE"/>
    <property type="match status" value="1"/>
</dbReference>
<sequence length="288" mass="30351">MTARIVNTAQAEAWNGGEGAHWAARHDRYDLVNSGFNEYLLQHVRPGDRVLDVGCGNGQLTRLAAQAARVAGAAHTGDATGVDLSRPMLARARELARAEDVGNVRFEQGDAQVFPFAPASYDVALSRFGVMFFADPVAAFANIGRALRPGGRLAFVCMTSVAGTDLGVLLDAILGALGAASPATGADGTGPTSLADPERTERVLTEAGFADIGVRRVEAPQVWGRNAADATEFFCGWGPMVHAFSQADPETVGAAREAVYDRMAGFQGPDGVRTRGTAWLVTGRYDGR</sequence>
<keyword evidence="2" id="KW-0489">Methyltransferase</keyword>
<protein>
    <submittedName>
        <fullName evidence="2">Class I SAM-dependent methyltransferase</fullName>
        <ecNumber evidence="2">2.1.1.-</ecNumber>
    </submittedName>
</protein>
<name>A0ABV9U9R1_9ACTN</name>
<feature type="domain" description="Methyltransferase" evidence="1">
    <location>
        <begin position="50"/>
        <end position="151"/>
    </location>
</feature>
<dbReference type="GO" id="GO:0032259">
    <property type="term" value="P:methylation"/>
    <property type="evidence" value="ECO:0007669"/>
    <property type="project" value="UniProtKB-KW"/>
</dbReference>
<keyword evidence="3" id="KW-1185">Reference proteome</keyword>
<gene>
    <name evidence="2" type="ORF">ACFPCY_38845</name>
</gene>
<dbReference type="GO" id="GO:0008168">
    <property type="term" value="F:methyltransferase activity"/>
    <property type="evidence" value="ECO:0007669"/>
    <property type="project" value="UniProtKB-KW"/>
</dbReference>